<gene>
    <name evidence="1" type="ORF">SLUN_01500</name>
</gene>
<protein>
    <submittedName>
        <fullName evidence="1">Uncharacterized protein</fullName>
    </submittedName>
</protein>
<organism evidence="1 2">
    <name type="scientific">Streptomyces lunaelactis</name>
    <dbReference type="NCBI Taxonomy" id="1535768"/>
    <lineage>
        <taxon>Bacteria</taxon>
        <taxon>Bacillati</taxon>
        <taxon>Actinomycetota</taxon>
        <taxon>Actinomycetes</taxon>
        <taxon>Kitasatosporales</taxon>
        <taxon>Streptomycetaceae</taxon>
        <taxon>Streptomyces</taxon>
    </lineage>
</organism>
<reference evidence="1 2" key="1">
    <citation type="submission" date="2018-01" db="EMBL/GenBank/DDBJ databases">
        <title>Complete genome sequence of Streptomyces lunaelactis MM109T, a Ferroverdin A producer isolated from cave moonmilk deposits.</title>
        <authorList>
            <person name="Naome A."/>
            <person name="Martinet L."/>
            <person name="Maciejewska M."/>
            <person name="Anderssen S."/>
            <person name="Adam D."/>
            <person name="Tenconi E."/>
            <person name="Deflandre B."/>
            <person name="Arguelles-Arias A."/>
            <person name="Calusinska M."/>
            <person name="Copieters W."/>
            <person name="Karim L."/>
            <person name="Hanikenne M."/>
            <person name="Baurain D."/>
            <person name="van Wezel G."/>
            <person name="Smargiasso N."/>
            <person name="de Pauw E."/>
            <person name="Delfosse P."/>
            <person name="Rigali S."/>
        </authorList>
    </citation>
    <scope>NUCLEOTIDE SEQUENCE [LARGE SCALE GENOMIC DNA]</scope>
    <source>
        <strain evidence="1 2">MM109</strain>
    </source>
</reference>
<dbReference type="KEGG" id="slk:SLUN_01500"/>
<sequence length="305" mass="32833">MAAPGEYARAERMAKQEQRRPVLTADVNRRMLAAFAASGWPTHAERRFAESGLWNSWIGPAAVLLGRPGHNHSGCGSGDPDEADLYEVPTIGFSAPSLLEPSVYLQVLGTEEPVAIVEQVEAALAEGRAQLVATLVGDGECAICGDAYPRGHLLMATDSEALRVCPACVFAGDLVNGAFPEQLTVEFDGLLFQDLALPAGWAAVAALLACAGAAQLGPVVNEAWKRVLWAPGAHWSDAMLWIWLPPVSRPWALDGLGAGASLAAVVDAVERAHPGLQDLYRATLREYWPRMRNPRRTDRGRRRTI</sequence>
<evidence type="ECO:0000313" key="2">
    <source>
        <dbReference type="Proteomes" id="UP000244201"/>
    </source>
</evidence>
<name>A0A2R4SW69_9ACTN</name>
<dbReference type="AlphaFoldDB" id="A0A2R4SW69"/>
<dbReference type="EMBL" id="CP026304">
    <property type="protein sequence ID" value="AVZ71121.1"/>
    <property type="molecule type" value="Genomic_DNA"/>
</dbReference>
<accession>A0A2R4SW69</accession>
<evidence type="ECO:0000313" key="1">
    <source>
        <dbReference type="EMBL" id="AVZ71121.1"/>
    </source>
</evidence>
<dbReference type="Proteomes" id="UP000244201">
    <property type="component" value="Chromosome"/>
</dbReference>
<proteinExistence type="predicted"/>
<keyword evidence="2" id="KW-1185">Reference proteome</keyword>